<reference evidence="10 11" key="1">
    <citation type="submission" date="2023-01" db="EMBL/GenBank/DDBJ databases">
        <title>Analysis of 21 Apiospora genomes using comparative genomics revels a genus with tremendous synthesis potential of carbohydrate active enzymes and secondary metabolites.</title>
        <authorList>
            <person name="Sorensen T."/>
        </authorList>
    </citation>
    <scope>NUCLEOTIDE SEQUENCE [LARGE SCALE GENOMIC DNA]</scope>
    <source>
        <strain evidence="10 11">CBS 135458</strain>
    </source>
</reference>
<evidence type="ECO:0000259" key="9">
    <source>
        <dbReference type="PROSITE" id="PS51677"/>
    </source>
</evidence>
<keyword evidence="4 10" id="KW-0378">Hydrolase</keyword>
<keyword evidence="2" id="KW-0479">Metal-binding</keyword>
<gene>
    <name evidence="10" type="ORF">PG994_000511</name>
</gene>
<evidence type="ECO:0000256" key="8">
    <source>
        <dbReference type="SAM" id="SignalP"/>
    </source>
</evidence>
<dbReference type="PROSITE" id="PS51677">
    <property type="entry name" value="NODB"/>
    <property type="match status" value="1"/>
</dbReference>
<dbReference type="CDD" id="cd10917">
    <property type="entry name" value="CE4_NodB_like_6s_7s"/>
    <property type="match status" value="1"/>
</dbReference>
<evidence type="ECO:0000256" key="6">
    <source>
        <dbReference type="ARBA" id="ARBA00023285"/>
    </source>
</evidence>
<feature type="compositionally biased region" description="Basic and acidic residues" evidence="7">
    <location>
        <begin position="206"/>
        <end position="215"/>
    </location>
</feature>
<comment type="caution">
    <text evidence="10">The sequence shown here is derived from an EMBL/GenBank/DDBJ whole genome shotgun (WGS) entry which is preliminary data.</text>
</comment>
<keyword evidence="6" id="KW-0170">Cobalt</keyword>
<keyword evidence="11" id="KW-1185">Reference proteome</keyword>
<evidence type="ECO:0000256" key="5">
    <source>
        <dbReference type="ARBA" id="ARBA00023277"/>
    </source>
</evidence>
<keyword evidence="3 8" id="KW-0732">Signal</keyword>
<keyword evidence="5" id="KW-0119">Carbohydrate metabolism</keyword>
<feature type="domain" description="NodB homology" evidence="9">
    <location>
        <begin position="558"/>
        <end position="746"/>
    </location>
</feature>
<dbReference type="Proteomes" id="UP001480595">
    <property type="component" value="Unassembled WGS sequence"/>
</dbReference>
<dbReference type="InterPro" id="IPR011330">
    <property type="entry name" value="Glyco_hydro/deAcase_b/a-brl"/>
</dbReference>
<evidence type="ECO:0000256" key="3">
    <source>
        <dbReference type="ARBA" id="ARBA00022729"/>
    </source>
</evidence>
<organism evidence="10 11">
    <name type="scientific">Apiospora phragmitis</name>
    <dbReference type="NCBI Taxonomy" id="2905665"/>
    <lineage>
        <taxon>Eukaryota</taxon>
        <taxon>Fungi</taxon>
        <taxon>Dikarya</taxon>
        <taxon>Ascomycota</taxon>
        <taxon>Pezizomycotina</taxon>
        <taxon>Sordariomycetes</taxon>
        <taxon>Xylariomycetidae</taxon>
        <taxon>Amphisphaeriales</taxon>
        <taxon>Apiosporaceae</taxon>
        <taxon>Apiospora</taxon>
    </lineage>
</organism>
<proteinExistence type="predicted"/>
<dbReference type="InterPro" id="IPR002509">
    <property type="entry name" value="NODB_dom"/>
</dbReference>
<feature type="chain" id="PRO_5045751683" evidence="8">
    <location>
        <begin position="19"/>
        <end position="760"/>
    </location>
</feature>
<name>A0ABR1X6J9_9PEZI</name>
<evidence type="ECO:0000313" key="11">
    <source>
        <dbReference type="Proteomes" id="UP001480595"/>
    </source>
</evidence>
<dbReference type="RefSeq" id="XP_066722552.1">
    <property type="nucleotide sequence ID" value="XM_066851920.1"/>
</dbReference>
<feature type="region of interest" description="Disordered" evidence="7">
    <location>
        <begin position="189"/>
        <end position="215"/>
    </location>
</feature>
<accession>A0ABR1X6J9</accession>
<sequence length="760" mass="83436">MLAGIVISSTCLLGSAIAAFAPNKRQGQACTAALVIDDFSHWTENLNSLEGATSDDGTMNATSVDGGVLTFTPSETVESYIYEQFGCTAALSQGYDTLSFDIKGPEAASVSLEIQTQLNCDPATTEYNSTYFTIDGLSGTLETIQVPLNSWPEANLNGVIGFLWYGFSKGLTGTDSVWQIDNIQFLCGGAPAPPPPTTSSGPPAAQRRELEERERGLGLAGRQDNCSLVAIDDFESQSRLTFLFYNALLKTRIPIGTHKLVAWTPEPMGGISLRITAPAGSQFDVQLASTKGACGTEDANSVTLTTRQLGWTFDGTEKLYSIPFAKYSGLDLTKLETFFISNLKRPVTFGPVAMYCGDTVREFAVEPPVDPSEPIATVGAPPSKATNLVVDVFKNADTNALGEWHGGDEGLGLTFRNNKMTLKTNDSDLMWNTQLTEKCRDMRAWQDAYLHIAYSGSNKFSIALQQHNEKCDENIQPFPETWDSLEAARYSDGGDIYIPMNHFNVNFTRLVGFALKGFYTTDATVFSKLEIVNQVPRGRTVPEKLPSGQFVFACKRPNSFAFAIDDGDPTLARQVMDTIKDEGIQVTFFTVGAALQDPTTNLSSLYNDMAARGHQVAMHSYTHPALEGLPDEASIDWEYSNMIRAVAATFDGMHTPYFRAPFGTEGARMRQRLAAVIDDPYIVQWSVDVEDWMWAESDTPEKQLEAFKRDVDKGGNLVVMHYLYPSTVDYLKQFIQIAKATGKQLMRVDQCMMDPNAPPL</sequence>
<evidence type="ECO:0000256" key="7">
    <source>
        <dbReference type="SAM" id="MobiDB-lite"/>
    </source>
</evidence>
<comment type="cofactor">
    <cofactor evidence="1">
        <name>Co(2+)</name>
        <dbReference type="ChEBI" id="CHEBI:48828"/>
    </cofactor>
</comment>
<protein>
    <submittedName>
        <fullName evidence="10">Glycosyl hydrolase</fullName>
    </submittedName>
</protein>
<dbReference type="Pfam" id="PF01522">
    <property type="entry name" value="Polysacc_deac_1"/>
    <property type="match status" value="1"/>
</dbReference>
<evidence type="ECO:0000256" key="2">
    <source>
        <dbReference type="ARBA" id="ARBA00022723"/>
    </source>
</evidence>
<dbReference type="SUPFAM" id="SSF88713">
    <property type="entry name" value="Glycoside hydrolase/deacetylase"/>
    <property type="match status" value="1"/>
</dbReference>
<evidence type="ECO:0000313" key="10">
    <source>
        <dbReference type="EMBL" id="KAK8091006.1"/>
    </source>
</evidence>
<dbReference type="PANTHER" id="PTHR46471">
    <property type="entry name" value="CHITIN DEACETYLASE"/>
    <property type="match status" value="1"/>
</dbReference>
<feature type="signal peptide" evidence="8">
    <location>
        <begin position="1"/>
        <end position="18"/>
    </location>
</feature>
<dbReference type="EMBL" id="JAQQWL010000001">
    <property type="protein sequence ID" value="KAK8091006.1"/>
    <property type="molecule type" value="Genomic_DNA"/>
</dbReference>
<dbReference type="GO" id="GO:0016787">
    <property type="term" value="F:hydrolase activity"/>
    <property type="evidence" value="ECO:0007669"/>
    <property type="project" value="UniProtKB-KW"/>
</dbReference>
<dbReference type="GeneID" id="92084983"/>
<evidence type="ECO:0000256" key="1">
    <source>
        <dbReference type="ARBA" id="ARBA00001941"/>
    </source>
</evidence>
<dbReference type="PANTHER" id="PTHR46471:SF6">
    <property type="entry name" value="GLYCOSYL HYDROLASE"/>
    <property type="match status" value="1"/>
</dbReference>
<dbReference type="Gene3D" id="3.20.20.370">
    <property type="entry name" value="Glycoside hydrolase/deacetylase"/>
    <property type="match status" value="1"/>
</dbReference>
<evidence type="ECO:0000256" key="4">
    <source>
        <dbReference type="ARBA" id="ARBA00022801"/>
    </source>
</evidence>